<dbReference type="AlphaFoldDB" id="A0A1F8H9B4"/>
<keyword evidence="1" id="KW-0472">Membrane</keyword>
<keyword evidence="1" id="KW-0812">Transmembrane</keyword>
<accession>A0A1F8H9B4</accession>
<evidence type="ECO:0000313" key="2">
    <source>
        <dbReference type="EMBL" id="OGN34151.1"/>
    </source>
</evidence>
<evidence type="ECO:0000313" key="3">
    <source>
        <dbReference type="Proteomes" id="UP000177745"/>
    </source>
</evidence>
<gene>
    <name evidence="2" type="ORF">A3G51_02945</name>
</gene>
<evidence type="ECO:0000256" key="1">
    <source>
        <dbReference type="SAM" id="Phobius"/>
    </source>
</evidence>
<keyword evidence="1" id="KW-1133">Transmembrane helix</keyword>
<feature type="transmembrane region" description="Helical" evidence="1">
    <location>
        <begin position="15"/>
        <end position="33"/>
    </location>
</feature>
<name>A0A1F8H9B4_9BACT</name>
<proteinExistence type="predicted"/>
<dbReference type="Proteomes" id="UP000177745">
    <property type="component" value="Unassembled WGS sequence"/>
</dbReference>
<dbReference type="EMBL" id="MGKY01000005">
    <property type="protein sequence ID" value="OGN34151.1"/>
    <property type="molecule type" value="Genomic_DNA"/>
</dbReference>
<reference evidence="2 3" key="1">
    <citation type="journal article" date="2016" name="Nat. Commun.">
        <title>Thousands of microbial genomes shed light on interconnected biogeochemical processes in an aquifer system.</title>
        <authorList>
            <person name="Anantharaman K."/>
            <person name="Brown C.T."/>
            <person name="Hug L.A."/>
            <person name="Sharon I."/>
            <person name="Castelle C.J."/>
            <person name="Probst A.J."/>
            <person name="Thomas B.C."/>
            <person name="Singh A."/>
            <person name="Wilkins M.J."/>
            <person name="Karaoz U."/>
            <person name="Brodie E.L."/>
            <person name="Williams K.H."/>
            <person name="Hubbard S.S."/>
            <person name="Banfield J.F."/>
        </authorList>
    </citation>
    <scope>NUCLEOTIDE SEQUENCE [LARGE SCALE GENOMIC DNA]</scope>
</reference>
<comment type="caution">
    <text evidence="2">The sequence shown here is derived from an EMBL/GenBank/DDBJ whole genome shotgun (WGS) entry which is preliminary data.</text>
</comment>
<protein>
    <submittedName>
        <fullName evidence="2">Uncharacterized protein</fullName>
    </submittedName>
</protein>
<sequence>MNNPLTLQVESRLGALYVSLLGLFFVGLIFIALKNFNSDSIILNSQTAQVKTISTTERDLINGWITENQIEIPQGKGYRYVIQQYPSKPWFK</sequence>
<organism evidence="2 3">
    <name type="scientific">Candidatus Yanofskybacteria bacterium RIFCSPLOWO2_12_FULL_43_11b</name>
    <dbReference type="NCBI Taxonomy" id="1802710"/>
    <lineage>
        <taxon>Bacteria</taxon>
        <taxon>Candidatus Yanofskyibacteriota</taxon>
    </lineage>
</organism>